<evidence type="ECO:0000313" key="6">
    <source>
        <dbReference type="EMBL" id="GAA1389894.1"/>
    </source>
</evidence>
<dbReference type="Proteomes" id="UP001501414">
    <property type="component" value="Unassembled WGS sequence"/>
</dbReference>
<sequence>MSVSVGGTDLVDRVAGAPDTASVGSAEHLPTSVLRRAFSLLEVLGAADRSMGMAELAKRAGMPKATAYRMANQLVELQVIDRVGNEYRIGLKLFQLDARARHQEMREVALPFLEDLQAIVQETVHLGVLDGSEVLYLERVAGRGVPTGTPARGSRGELHCSALGKVMLAHLDGDLVQRVLQEGLTRRTPFTISTPGRLLDALDRARATGVAYEHEEHELGVTGVASPVFDRQGRGRAAISVTGPSSAFRPERVAAVVRAAAQGLQNRWLTPLRAHGSR</sequence>
<dbReference type="SMART" id="SM00346">
    <property type="entry name" value="HTH_ICLR"/>
    <property type="match status" value="1"/>
</dbReference>
<dbReference type="InterPro" id="IPR036390">
    <property type="entry name" value="WH_DNA-bd_sf"/>
</dbReference>
<feature type="domain" description="HTH iclR-type" evidence="4">
    <location>
        <begin position="31"/>
        <end position="91"/>
    </location>
</feature>
<dbReference type="PROSITE" id="PS51077">
    <property type="entry name" value="HTH_ICLR"/>
    <property type="match status" value="1"/>
</dbReference>
<evidence type="ECO:0000256" key="1">
    <source>
        <dbReference type="ARBA" id="ARBA00023015"/>
    </source>
</evidence>
<dbReference type="InterPro" id="IPR014757">
    <property type="entry name" value="Tscrpt_reg_IclR_C"/>
</dbReference>
<dbReference type="Pfam" id="PF09339">
    <property type="entry name" value="HTH_IclR"/>
    <property type="match status" value="1"/>
</dbReference>
<gene>
    <name evidence="6" type="ORF">GCM10009613_29630</name>
</gene>
<dbReference type="InterPro" id="IPR050707">
    <property type="entry name" value="HTH_MetabolicPath_Reg"/>
</dbReference>
<dbReference type="InterPro" id="IPR036388">
    <property type="entry name" value="WH-like_DNA-bd_sf"/>
</dbReference>
<evidence type="ECO:0000256" key="2">
    <source>
        <dbReference type="ARBA" id="ARBA00023125"/>
    </source>
</evidence>
<evidence type="ECO:0000259" key="5">
    <source>
        <dbReference type="PROSITE" id="PS51078"/>
    </source>
</evidence>
<organism evidence="6 7">
    <name type="scientific">Pseudonocardia kongjuensis</name>
    <dbReference type="NCBI Taxonomy" id="102227"/>
    <lineage>
        <taxon>Bacteria</taxon>
        <taxon>Bacillati</taxon>
        <taxon>Actinomycetota</taxon>
        <taxon>Actinomycetes</taxon>
        <taxon>Pseudonocardiales</taxon>
        <taxon>Pseudonocardiaceae</taxon>
        <taxon>Pseudonocardia</taxon>
    </lineage>
</organism>
<protein>
    <submittedName>
        <fullName evidence="6">IclR family transcriptional regulator</fullName>
    </submittedName>
</protein>
<reference evidence="7" key="1">
    <citation type="journal article" date="2019" name="Int. J. Syst. Evol. Microbiol.">
        <title>The Global Catalogue of Microorganisms (GCM) 10K type strain sequencing project: providing services to taxonomists for standard genome sequencing and annotation.</title>
        <authorList>
            <consortium name="The Broad Institute Genomics Platform"/>
            <consortium name="The Broad Institute Genome Sequencing Center for Infectious Disease"/>
            <person name="Wu L."/>
            <person name="Ma J."/>
        </authorList>
    </citation>
    <scope>NUCLEOTIDE SEQUENCE [LARGE SCALE GENOMIC DNA]</scope>
    <source>
        <strain evidence="7">JCM 11896</strain>
    </source>
</reference>
<name>A0ABP4IG27_9PSEU</name>
<keyword evidence="1" id="KW-0805">Transcription regulation</keyword>
<comment type="caution">
    <text evidence="6">The sequence shown here is derived from an EMBL/GenBank/DDBJ whole genome shotgun (WGS) entry which is preliminary data.</text>
</comment>
<accession>A0ABP4IG27</accession>
<feature type="domain" description="IclR-ED" evidence="5">
    <location>
        <begin position="92"/>
        <end position="278"/>
    </location>
</feature>
<dbReference type="EMBL" id="BAAAJK010000010">
    <property type="protein sequence ID" value="GAA1389894.1"/>
    <property type="molecule type" value="Genomic_DNA"/>
</dbReference>
<dbReference type="PROSITE" id="PS51078">
    <property type="entry name" value="ICLR_ED"/>
    <property type="match status" value="1"/>
</dbReference>
<evidence type="ECO:0000256" key="3">
    <source>
        <dbReference type="ARBA" id="ARBA00023163"/>
    </source>
</evidence>
<dbReference type="Gene3D" id="1.10.10.10">
    <property type="entry name" value="Winged helix-like DNA-binding domain superfamily/Winged helix DNA-binding domain"/>
    <property type="match status" value="1"/>
</dbReference>
<evidence type="ECO:0000313" key="7">
    <source>
        <dbReference type="Proteomes" id="UP001501414"/>
    </source>
</evidence>
<keyword evidence="7" id="KW-1185">Reference proteome</keyword>
<keyword evidence="2" id="KW-0238">DNA-binding</keyword>
<dbReference type="PANTHER" id="PTHR30136">
    <property type="entry name" value="HELIX-TURN-HELIX TRANSCRIPTIONAL REGULATOR, ICLR FAMILY"/>
    <property type="match status" value="1"/>
</dbReference>
<dbReference type="SUPFAM" id="SSF46785">
    <property type="entry name" value="Winged helix' DNA-binding domain"/>
    <property type="match status" value="1"/>
</dbReference>
<dbReference type="Pfam" id="PF01614">
    <property type="entry name" value="IclR_C"/>
    <property type="match status" value="1"/>
</dbReference>
<keyword evidence="3" id="KW-0804">Transcription</keyword>
<dbReference type="Gene3D" id="3.30.450.40">
    <property type="match status" value="1"/>
</dbReference>
<evidence type="ECO:0000259" key="4">
    <source>
        <dbReference type="PROSITE" id="PS51077"/>
    </source>
</evidence>
<proteinExistence type="predicted"/>
<dbReference type="SUPFAM" id="SSF55781">
    <property type="entry name" value="GAF domain-like"/>
    <property type="match status" value="1"/>
</dbReference>
<dbReference type="InterPro" id="IPR029016">
    <property type="entry name" value="GAF-like_dom_sf"/>
</dbReference>
<dbReference type="InterPro" id="IPR005471">
    <property type="entry name" value="Tscrpt_reg_IclR_N"/>
</dbReference>
<dbReference type="PANTHER" id="PTHR30136:SF24">
    <property type="entry name" value="HTH-TYPE TRANSCRIPTIONAL REPRESSOR ALLR"/>
    <property type="match status" value="1"/>
</dbReference>